<dbReference type="InterPro" id="IPR036397">
    <property type="entry name" value="RNaseH_sf"/>
</dbReference>
<evidence type="ECO:0000256" key="1">
    <source>
        <dbReference type="ARBA" id="ARBA00007705"/>
    </source>
</evidence>
<evidence type="ECO:0000256" key="10">
    <source>
        <dbReference type="ARBA" id="ARBA00022801"/>
    </source>
</evidence>
<dbReference type="SMART" id="SM00475">
    <property type="entry name" value="53EXOc"/>
    <property type="match status" value="1"/>
</dbReference>
<evidence type="ECO:0000259" key="20">
    <source>
        <dbReference type="SMART" id="SM00482"/>
    </source>
</evidence>
<dbReference type="RefSeq" id="WP_176296095.1">
    <property type="nucleotide sequence ID" value="NZ_CP064041.1"/>
</dbReference>
<evidence type="ECO:0000256" key="14">
    <source>
        <dbReference type="ARBA" id="ARBA00023204"/>
    </source>
</evidence>
<evidence type="ECO:0000256" key="7">
    <source>
        <dbReference type="ARBA" id="ARBA00022705"/>
    </source>
</evidence>
<evidence type="ECO:0000313" key="22">
    <source>
        <dbReference type="Proteomes" id="UP000726777"/>
    </source>
</evidence>
<dbReference type="FunFam" id="1.10.150.20:FF:000003">
    <property type="entry name" value="DNA polymerase I"/>
    <property type="match status" value="1"/>
</dbReference>
<keyword evidence="13 17" id="KW-0238">DNA-binding</keyword>
<dbReference type="NCBIfam" id="NF004397">
    <property type="entry name" value="PRK05755.1"/>
    <property type="match status" value="1"/>
</dbReference>
<dbReference type="InterPro" id="IPR001098">
    <property type="entry name" value="DNA-dir_DNA_pol_A_palm_dom"/>
</dbReference>
<dbReference type="PROSITE" id="PS00447">
    <property type="entry name" value="DNA_POLYMERASE_A"/>
    <property type="match status" value="1"/>
</dbReference>
<evidence type="ECO:0000256" key="16">
    <source>
        <dbReference type="NCBIfam" id="TIGR00593"/>
    </source>
</evidence>
<dbReference type="AlphaFoldDB" id="A0A9Q3UBV8"/>
<dbReference type="EMBL" id="JACVHL010000003">
    <property type="protein sequence ID" value="MCC3804379.1"/>
    <property type="molecule type" value="Genomic_DNA"/>
</dbReference>
<feature type="domain" description="DNA-directed DNA polymerase family A palm" evidence="20">
    <location>
        <begin position="687"/>
        <end position="894"/>
    </location>
</feature>
<dbReference type="GO" id="GO:0003887">
    <property type="term" value="F:DNA-directed DNA polymerase activity"/>
    <property type="evidence" value="ECO:0007669"/>
    <property type="project" value="UniProtKB-UniRule"/>
</dbReference>
<comment type="subunit">
    <text evidence="2">Single-chain monomer with multiple functions.</text>
</comment>
<proteinExistence type="inferred from homology"/>
<comment type="caution">
    <text evidence="21">The sequence shown here is derived from an EMBL/GenBank/DDBJ whole genome shotgun (WGS) entry which is preliminary data.</text>
</comment>
<dbReference type="Gene3D" id="3.40.50.1010">
    <property type="entry name" value="5'-nuclease"/>
    <property type="match status" value="1"/>
</dbReference>
<comment type="function">
    <text evidence="17">In addition to polymerase activity, this DNA polymerase exhibits 3'-5' and 5'-3' exonuclease activity.</text>
</comment>
<keyword evidence="11 17" id="KW-0269">Exonuclease</keyword>
<dbReference type="PRINTS" id="PR00868">
    <property type="entry name" value="DNAPOLI"/>
</dbReference>
<evidence type="ECO:0000256" key="4">
    <source>
        <dbReference type="ARBA" id="ARBA00020311"/>
    </source>
</evidence>
<dbReference type="SUPFAM" id="SSF53098">
    <property type="entry name" value="Ribonuclease H-like"/>
    <property type="match status" value="1"/>
</dbReference>
<evidence type="ECO:0000256" key="9">
    <source>
        <dbReference type="ARBA" id="ARBA00022763"/>
    </source>
</evidence>
<dbReference type="CDD" id="cd09859">
    <property type="entry name" value="PIN_53EXO"/>
    <property type="match status" value="1"/>
</dbReference>
<feature type="domain" description="5'-3' exonuclease" evidence="19">
    <location>
        <begin position="7"/>
        <end position="267"/>
    </location>
</feature>
<evidence type="ECO:0000256" key="3">
    <source>
        <dbReference type="ARBA" id="ARBA00012417"/>
    </source>
</evidence>
<dbReference type="NCBIfam" id="TIGR00593">
    <property type="entry name" value="pola"/>
    <property type="match status" value="1"/>
</dbReference>
<keyword evidence="12 17" id="KW-0239">DNA-directed DNA polymerase</keyword>
<dbReference type="Gene3D" id="3.30.70.370">
    <property type="match status" value="1"/>
</dbReference>
<dbReference type="PANTHER" id="PTHR10133">
    <property type="entry name" value="DNA POLYMERASE I"/>
    <property type="match status" value="1"/>
</dbReference>
<evidence type="ECO:0000259" key="18">
    <source>
        <dbReference type="SMART" id="SM00474"/>
    </source>
</evidence>
<dbReference type="InterPro" id="IPR002298">
    <property type="entry name" value="DNA_polymerase_A"/>
</dbReference>
<accession>A0A9Q3UBV8</accession>
<dbReference type="GO" id="GO:0006261">
    <property type="term" value="P:DNA-templated DNA replication"/>
    <property type="evidence" value="ECO:0007669"/>
    <property type="project" value="UniProtKB-UniRule"/>
</dbReference>
<dbReference type="FunFam" id="3.40.50.1010:FF:000001">
    <property type="entry name" value="DNA polymerase I"/>
    <property type="match status" value="1"/>
</dbReference>
<evidence type="ECO:0000256" key="15">
    <source>
        <dbReference type="ARBA" id="ARBA00049244"/>
    </source>
</evidence>
<dbReference type="InterPro" id="IPR002421">
    <property type="entry name" value="5-3_exonuclease"/>
</dbReference>
<dbReference type="Pfam" id="PF00476">
    <property type="entry name" value="DNA_pol_A"/>
    <property type="match status" value="1"/>
</dbReference>
<dbReference type="InterPro" id="IPR008918">
    <property type="entry name" value="HhH2"/>
</dbReference>
<evidence type="ECO:0000313" key="21">
    <source>
        <dbReference type="EMBL" id="MCC3804379.1"/>
    </source>
</evidence>
<dbReference type="EC" id="2.7.7.7" evidence="3 16"/>
<evidence type="ECO:0000256" key="12">
    <source>
        <dbReference type="ARBA" id="ARBA00022932"/>
    </source>
</evidence>
<dbReference type="InterPro" id="IPR020045">
    <property type="entry name" value="DNA_polI_H3TH"/>
</dbReference>
<dbReference type="GO" id="GO:0008409">
    <property type="term" value="F:5'-3' exonuclease activity"/>
    <property type="evidence" value="ECO:0007669"/>
    <property type="project" value="UniProtKB-UniRule"/>
</dbReference>
<comment type="catalytic activity">
    <reaction evidence="15 17">
        <text>DNA(n) + a 2'-deoxyribonucleoside 5'-triphosphate = DNA(n+1) + diphosphate</text>
        <dbReference type="Rhea" id="RHEA:22508"/>
        <dbReference type="Rhea" id="RHEA-COMP:17339"/>
        <dbReference type="Rhea" id="RHEA-COMP:17340"/>
        <dbReference type="ChEBI" id="CHEBI:33019"/>
        <dbReference type="ChEBI" id="CHEBI:61560"/>
        <dbReference type="ChEBI" id="CHEBI:173112"/>
        <dbReference type="EC" id="2.7.7.7"/>
    </reaction>
</comment>
<dbReference type="InterPro" id="IPR020046">
    <property type="entry name" value="5-3_exonucl_a-hlix_arch_N"/>
</dbReference>
<protein>
    <recommendedName>
        <fullName evidence="4 16">DNA polymerase I</fullName>
        <ecNumber evidence="3 16">2.7.7.7</ecNumber>
    </recommendedName>
</protein>
<dbReference type="Pfam" id="PF02739">
    <property type="entry name" value="5_3_exonuc_N"/>
    <property type="match status" value="1"/>
</dbReference>
<dbReference type="SUPFAM" id="SSF88723">
    <property type="entry name" value="PIN domain-like"/>
    <property type="match status" value="1"/>
</dbReference>
<dbReference type="Proteomes" id="UP000726777">
    <property type="component" value="Unassembled WGS sequence"/>
</dbReference>
<evidence type="ECO:0000256" key="17">
    <source>
        <dbReference type="RuleBase" id="RU004460"/>
    </source>
</evidence>
<evidence type="ECO:0000259" key="19">
    <source>
        <dbReference type="SMART" id="SM00475"/>
    </source>
</evidence>
<dbReference type="GO" id="GO:0003677">
    <property type="term" value="F:DNA binding"/>
    <property type="evidence" value="ECO:0007669"/>
    <property type="project" value="UniProtKB-UniRule"/>
</dbReference>
<dbReference type="Pfam" id="PF01367">
    <property type="entry name" value="5_3_exonuc"/>
    <property type="match status" value="1"/>
</dbReference>
<dbReference type="SUPFAM" id="SSF47807">
    <property type="entry name" value="5' to 3' exonuclease, C-terminal subdomain"/>
    <property type="match status" value="1"/>
</dbReference>
<dbReference type="InterPro" id="IPR029060">
    <property type="entry name" value="PIN-like_dom_sf"/>
</dbReference>
<dbReference type="Gene3D" id="1.10.150.20">
    <property type="entry name" value="5' to 3' exonuclease, C-terminal subdomain"/>
    <property type="match status" value="2"/>
</dbReference>
<name>A0A9Q3UBV8_VIBPH</name>
<organism evidence="21 22">
    <name type="scientific">Vibrio parahaemolyticus</name>
    <dbReference type="NCBI Taxonomy" id="670"/>
    <lineage>
        <taxon>Bacteria</taxon>
        <taxon>Pseudomonadati</taxon>
        <taxon>Pseudomonadota</taxon>
        <taxon>Gammaproteobacteria</taxon>
        <taxon>Vibrionales</taxon>
        <taxon>Vibrionaceae</taxon>
        <taxon>Vibrio</taxon>
    </lineage>
</organism>
<dbReference type="FunFam" id="3.30.420.10:FF:000026">
    <property type="entry name" value="DNA polymerase I"/>
    <property type="match status" value="1"/>
</dbReference>
<dbReference type="InterPro" id="IPR043502">
    <property type="entry name" value="DNA/RNA_pol_sf"/>
</dbReference>
<reference evidence="21" key="1">
    <citation type="submission" date="2020-09" db="EMBL/GenBank/DDBJ databases">
        <title>Genome sequence of Vibrio parahaemolyticus isolates.</title>
        <authorList>
            <person name="Hammerl J.A."/>
            <person name="Strauch E."/>
        </authorList>
    </citation>
    <scope>NUCLEOTIDE SEQUENCE</scope>
    <source>
        <strain evidence="21">17-VB00146</strain>
    </source>
</reference>
<sequence>MASIPENPLILIDGSSYLYRAFHAYPGTMSNGEIPTNAVYGVVNMLRSMMRQFASERIAVVFDAKGKTFRDEMYSEYKANRPPMPDDLRCQIEPLHNVIRAMGLPLICVPGVEADDVIGTLAYQASQQGMPVLISTGDKDMAQLVDDNITLINTMTNVVMDREGVVEKFGIPPELIIDYLALMGDKVDNIPGVPGVGDKTATALLQGIGGLTKLYENLDDIAALGFRGSKTMAKKLVDNKDNAMLSYELATIKLDVELEETPESLLKAEPNKDELIKLYGQLTFKSWLNELLEGGSGTVEAVELAGSAQASSSSSHAEMETSAVTIDRSQYETILDEASFNAWLEKLKAAELFAFDTETDSLDYMVANLVGLSFAIDEGIAAYVPVAHDYLDAPEQLDRDWVLEQMKPILEDDAQAKVGQNLKYDASVLARYGIEMKGIKYDTMLASYVYNSVGGKHDMDSLALRFLQHSCISFEQIAGKGKNQLTFNQIELEQASPYAAEDADVTLRLHNRLFANIEQDEKLKSVYEEIEMPLVPVLSRIERTGVLIDDMKLSAQSVEIAARLEELEQKAYEIAEQEFNMNSPKQLQAILFEKMGLPVVKKTPSGTPSTNEEVLQELALDYPLPKLILEYRGLAKLKSTYTDKLPKMINPSTGRVHTSYHQAVTATGRLSSTDPNLQNIPIRNEEGRRIRQAFVAPAGYKILAVDYSQIELRIMAHLSGDQALLDAFRDGKDIHAATAAEIMGVSIDQVSSEQRRRAKAVNFGLIYGMSAFGLAKQLGIPRGEAQAYMDKYFERYPGVMQYMEDTRSAAADKGYVETIFGRRLHLPEIKSRNGMRRKAAERAAINAPMQGTAADIIKKAMLLVDQWIQEEGNGRVKLLMQVHDELVFEVEESSLSEIESKVQKLMESAAELKVPLVAEAGHGDNWDQAH</sequence>
<dbReference type="GO" id="GO:0006302">
    <property type="term" value="P:double-strand break repair"/>
    <property type="evidence" value="ECO:0007669"/>
    <property type="project" value="TreeGrafter"/>
</dbReference>
<dbReference type="InterPro" id="IPR019760">
    <property type="entry name" value="DNA-dir_DNA_pol_A_CS"/>
</dbReference>
<dbReference type="GO" id="GO:0008408">
    <property type="term" value="F:3'-5' exonuclease activity"/>
    <property type="evidence" value="ECO:0007669"/>
    <property type="project" value="UniProtKB-UniRule"/>
</dbReference>
<dbReference type="PANTHER" id="PTHR10133:SF27">
    <property type="entry name" value="DNA POLYMERASE NU"/>
    <property type="match status" value="1"/>
</dbReference>
<dbReference type="InterPro" id="IPR012337">
    <property type="entry name" value="RNaseH-like_sf"/>
</dbReference>
<evidence type="ECO:0000256" key="6">
    <source>
        <dbReference type="ARBA" id="ARBA00022695"/>
    </source>
</evidence>
<keyword evidence="9 17" id="KW-0227">DNA damage</keyword>
<evidence type="ECO:0000256" key="5">
    <source>
        <dbReference type="ARBA" id="ARBA00022679"/>
    </source>
</evidence>
<dbReference type="SMART" id="SM00474">
    <property type="entry name" value="35EXOc"/>
    <property type="match status" value="1"/>
</dbReference>
<dbReference type="Gene3D" id="3.30.420.10">
    <property type="entry name" value="Ribonuclease H-like superfamily/Ribonuclease H"/>
    <property type="match status" value="1"/>
</dbReference>
<dbReference type="CDD" id="cd08637">
    <property type="entry name" value="DNA_pol_A_pol_I_C"/>
    <property type="match status" value="1"/>
</dbReference>
<keyword evidence="8" id="KW-0540">Nuclease</keyword>
<evidence type="ECO:0000256" key="13">
    <source>
        <dbReference type="ARBA" id="ARBA00023125"/>
    </source>
</evidence>
<dbReference type="SMART" id="SM00482">
    <property type="entry name" value="POLAc"/>
    <property type="match status" value="1"/>
</dbReference>
<dbReference type="CDD" id="cd09898">
    <property type="entry name" value="H3TH_53EXO"/>
    <property type="match status" value="1"/>
</dbReference>
<evidence type="ECO:0000256" key="8">
    <source>
        <dbReference type="ARBA" id="ARBA00022722"/>
    </source>
</evidence>
<dbReference type="CDD" id="cd06139">
    <property type="entry name" value="DNA_polA_I_Ecoli_like_exo"/>
    <property type="match status" value="1"/>
</dbReference>
<dbReference type="InterPro" id="IPR036279">
    <property type="entry name" value="5-3_exonuclease_C_sf"/>
</dbReference>
<dbReference type="InterPro" id="IPR018320">
    <property type="entry name" value="DNA_polymerase_1"/>
</dbReference>
<keyword evidence="6 17" id="KW-0548">Nucleotidyltransferase</keyword>
<evidence type="ECO:0000256" key="11">
    <source>
        <dbReference type="ARBA" id="ARBA00022839"/>
    </source>
</evidence>
<dbReference type="FunFam" id="1.20.1060.10:FF:000001">
    <property type="entry name" value="DNA polymerase I"/>
    <property type="match status" value="1"/>
</dbReference>
<feature type="domain" description="3'-5' exonuclease" evidence="18">
    <location>
        <begin position="331"/>
        <end position="518"/>
    </location>
</feature>
<keyword evidence="14 17" id="KW-0234">DNA repair</keyword>
<dbReference type="SUPFAM" id="SSF56672">
    <property type="entry name" value="DNA/RNA polymerases"/>
    <property type="match status" value="1"/>
</dbReference>
<gene>
    <name evidence="17 21" type="primary">polA</name>
    <name evidence="21" type="ORF">IB292_04920</name>
</gene>
<comment type="similarity">
    <text evidence="1 17">Belongs to the DNA polymerase type-A family.</text>
</comment>
<evidence type="ECO:0000256" key="2">
    <source>
        <dbReference type="ARBA" id="ARBA00011541"/>
    </source>
</evidence>
<dbReference type="Gene3D" id="1.20.1060.10">
    <property type="entry name" value="Taq DNA Polymerase, Chain T, domain 4"/>
    <property type="match status" value="1"/>
</dbReference>
<keyword evidence="5 17" id="KW-0808">Transferase</keyword>
<dbReference type="SMART" id="SM00279">
    <property type="entry name" value="HhH2"/>
    <property type="match status" value="1"/>
</dbReference>
<dbReference type="FunFam" id="1.10.150.20:FF:000002">
    <property type="entry name" value="DNA polymerase I"/>
    <property type="match status" value="1"/>
</dbReference>
<keyword evidence="10 17" id="KW-0378">Hydrolase</keyword>
<keyword evidence="7 17" id="KW-0235">DNA replication</keyword>
<dbReference type="InterPro" id="IPR002562">
    <property type="entry name" value="3'-5'_exonuclease_dom"/>
</dbReference>
<dbReference type="Pfam" id="PF01612">
    <property type="entry name" value="DNA_pol_A_exo1"/>
    <property type="match status" value="1"/>
</dbReference>